<proteinExistence type="predicted"/>
<evidence type="ECO:0008006" key="4">
    <source>
        <dbReference type="Google" id="ProtNLM"/>
    </source>
</evidence>
<accession>A0A418Q9G7</accession>
<dbReference type="Proteomes" id="UP000285278">
    <property type="component" value="Unassembled WGS sequence"/>
</dbReference>
<reference evidence="2 3" key="1">
    <citation type="submission" date="2018-09" db="EMBL/GenBank/DDBJ databases">
        <title>Optimization and identification of Corynebacterium falsenii FN1-14 from fish paste.</title>
        <authorList>
            <person name="Daroonpunt R."/>
            <person name="Tanasupawat S."/>
        </authorList>
    </citation>
    <scope>NUCLEOTIDE SEQUENCE [LARGE SCALE GENOMIC DNA]</scope>
    <source>
        <strain evidence="2 3">FN1-14</strain>
    </source>
</reference>
<dbReference type="Pfam" id="PF06564">
    <property type="entry name" value="CBP_BcsQ"/>
    <property type="match status" value="1"/>
</dbReference>
<name>A0A418Q9G7_9CORY</name>
<dbReference type="STRING" id="1451189.CFAL_11035"/>
<dbReference type="SUPFAM" id="SSF52540">
    <property type="entry name" value="P-loop containing nucleoside triphosphate hydrolases"/>
    <property type="match status" value="1"/>
</dbReference>
<dbReference type="OrthoDB" id="3252838at2"/>
<dbReference type="InterPro" id="IPR050625">
    <property type="entry name" value="ParA/MinD_ATPase"/>
</dbReference>
<protein>
    <recommendedName>
        <fullName evidence="4">Septum formation initiator</fullName>
    </recommendedName>
</protein>
<dbReference type="GO" id="GO:0005829">
    <property type="term" value="C:cytosol"/>
    <property type="evidence" value="ECO:0007669"/>
    <property type="project" value="TreeGrafter"/>
</dbReference>
<sequence>MTRRTSRSPHTSRSTRTSHSPRTSHKPRASRGAAATSALMPVFVNVADPAWMQEVRMVVAVTGRILVPVTDEMEPPAEAGSACRTIGYLVADHATPWDKHPNLTVIRVDTCTPSLDDGGALTLAERIGADDRPLIAVTGAVGGAGTSLFAASIAHYLHAQGTPVLVVDADRDSAGVDVVYGLENQPGWRLGDLPEDATWEDVAANTPQLCDVDGAGIPVLAASRDVTASSRDSSGSMPGWGGRVASVLRGTQRPATVMDCGRSLPDELGELGREIDLHVMMVPLTVPSIVAARDRIARIAADGRTEPVVVVRDIPGSTTTVNLAATMLAIRPAARIPEDRHCLQAVETGQVSHWLTSTHRNGHPAAATVIKAFDNARAELITDVLSSYTVARAG</sequence>
<feature type="region of interest" description="Disordered" evidence="1">
    <location>
        <begin position="1"/>
        <end position="34"/>
    </location>
</feature>
<dbReference type="GO" id="GO:0051782">
    <property type="term" value="P:negative regulation of cell division"/>
    <property type="evidence" value="ECO:0007669"/>
    <property type="project" value="TreeGrafter"/>
</dbReference>
<organism evidence="2 3">
    <name type="scientific">Corynebacterium falsenii</name>
    <dbReference type="NCBI Taxonomy" id="108486"/>
    <lineage>
        <taxon>Bacteria</taxon>
        <taxon>Bacillati</taxon>
        <taxon>Actinomycetota</taxon>
        <taxon>Actinomycetes</taxon>
        <taxon>Mycobacteriales</taxon>
        <taxon>Corynebacteriaceae</taxon>
        <taxon>Corynebacterium</taxon>
    </lineage>
</organism>
<dbReference type="GO" id="GO:0009898">
    <property type="term" value="C:cytoplasmic side of plasma membrane"/>
    <property type="evidence" value="ECO:0007669"/>
    <property type="project" value="TreeGrafter"/>
</dbReference>
<comment type="caution">
    <text evidence="2">The sequence shown here is derived from an EMBL/GenBank/DDBJ whole genome shotgun (WGS) entry which is preliminary data.</text>
</comment>
<dbReference type="GO" id="GO:0005524">
    <property type="term" value="F:ATP binding"/>
    <property type="evidence" value="ECO:0007669"/>
    <property type="project" value="TreeGrafter"/>
</dbReference>
<dbReference type="Gene3D" id="3.40.50.300">
    <property type="entry name" value="P-loop containing nucleotide triphosphate hydrolases"/>
    <property type="match status" value="1"/>
</dbReference>
<feature type="compositionally biased region" description="Low complexity" evidence="1">
    <location>
        <begin position="8"/>
        <end position="21"/>
    </location>
</feature>
<dbReference type="InterPro" id="IPR027417">
    <property type="entry name" value="P-loop_NTPase"/>
</dbReference>
<dbReference type="GO" id="GO:0016887">
    <property type="term" value="F:ATP hydrolysis activity"/>
    <property type="evidence" value="ECO:0007669"/>
    <property type="project" value="TreeGrafter"/>
</dbReference>
<dbReference type="PANTHER" id="PTHR43384">
    <property type="entry name" value="SEPTUM SITE-DETERMINING PROTEIN MIND HOMOLOG, CHLOROPLASTIC-RELATED"/>
    <property type="match status" value="1"/>
</dbReference>
<evidence type="ECO:0000313" key="2">
    <source>
        <dbReference type="EMBL" id="RIX36300.1"/>
    </source>
</evidence>
<keyword evidence="3" id="KW-1185">Reference proteome</keyword>
<gene>
    <name evidence="2" type="ORF">D3M95_03315</name>
</gene>
<dbReference type="EMBL" id="QXJK01000002">
    <property type="protein sequence ID" value="RIX36300.1"/>
    <property type="molecule type" value="Genomic_DNA"/>
</dbReference>
<dbReference type="PANTHER" id="PTHR43384:SF11">
    <property type="entry name" value="SEPTUM SITE DETERMINING PROTEIN"/>
    <property type="match status" value="1"/>
</dbReference>
<dbReference type="AlphaFoldDB" id="A0A418Q9G7"/>
<evidence type="ECO:0000313" key="3">
    <source>
        <dbReference type="Proteomes" id="UP000285278"/>
    </source>
</evidence>
<dbReference type="InterPro" id="IPR017746">
    <property type="entry name" value="Cellulose_synthase_operon_BcsQ"/>
</dbReference>
<evidence type="ECO:0000256" key="1">
    <source>
        <dbReference type="SAM" id="MobiDB-lite"/>
    </source>
</evidence>